<evidence type="ECO:0000313" key="2">
    <source>
        <dbReference type="EMBL" id="KCZ89389.1"/>
    </source>
</evidence>
<dbReference type="PATRIC" id="fig|1280951.3.peg.2943"/>
<name>A0A059FFJ4_9PROT</name>
<dbReference type="InterPro" id="IPR009003">
    <property type="entry name" value="Peptidase_S1_PA"/>
</dbReference>
<keyword evidence="3" id="KW-1185">Reference proteome</keyword>
<dbReference type="OrthoDB" id="8210367at2"/>
<accession>A0A059FFJ4</accession>
<keyword evidence="1" id="KW-1133">Transmembrane helix</keyword>
<proteinExistence type="predicted"/>
<evidence type="ECO:0000313" key="3">
    <source>
        <dbReference type="Proteomes" id="UP000025061"/>
    </source>
</evidence>
<comment type="caution">
    <text evidence="2">The sequence shown here is derived from an EMBL/GenBank/DDBJ whole genome shotgun (WGS) entry which is preliminary data.</text>
</comment>
<keyword evidence="1" id="KW-0472">Membrane</keyword>
<dbReference type="AlphaFoldDB" id="A0A059FFJ4"/>
<dbReference type="Pfam" id="PF13365">
    <property type="entry name" value="Trypsin_2"/>
    <property type="match status" value="1"/>
</dbReference>
<keyword evidence="1" id="KW-0812">Transmembrane</keyword>
<organism evidence="2 3">
    <name type="scientific">Hyphomonas hirschiana VP5</name>
    <dbReference type="NCBI Taxonomy" id="1280951"/>
    <lineage>
        <taxon>Bacteria</taxon>
        <taxon>Pseudomonadati</taxon>
        <taxon>Pseudomonadota</taxon>
        <taxon>Alphaproteobacteria</taxon>
        <taxon>Hyphomonadales</taxon>
        <taxon>Hyphomonadaceae</taxon>
        <taxon>Hyphomonas</taxon>
    </lineage>
</organism>
<dbReference type="RefSeq" id="WP_035592343.1">
    <property type="nucleotide sequence ID" value="NZ_ARYI01000014.1"/>
</dbReference>
<reference evidence="2 3" key="1">
    <citation type="submission" date="2013-04" db="EMBL/GenBank/DDBJ databases">
        <title>Hyphomonas hirschiana VP5 Genome Sequencing.</title>
        <authorList>
            <person name="Lai Q."/>
            <person name="Shao Z."/>
        </authorList>
    </citation>
    <scope>NUCLEOTIDE SEQUENCE [LARGE SCALE GENOMIC DNA]</scope>
    <source>
        <strain evidence="2 3">VP5</strain>
    </source>
</reference>
<sequence length="275" mass="28866">MRGFDWVIYAAALGFILLVVFSLAPEAEAPAPPPPSIIAEEMGPLLPDPSPLDELVVVQTGPPQNGVGTAFAVNSRGDWLTARHVVDGCAKVSLEVAPGNYVPVARISLDDGHDLALLSTGRSPNPVRLDLASPMFLGSEGYLVGFPQGQPGELASKLVGRSRLVTRGARESDMPILAWAEIGRTNGLQGTLGGISGGPVFGKDGAVRGVIVAESPRRGRIYTTAPQSVDAFLTTMGVPREAGPSDVFRVRDYGAASDTARRRLQVVKVMCEVGS</sequence>
<dbReference type="Proteomes" id="UP000025061">
    <property type="component" value="Unassembled WGS sequence"/>
</dbReference>
<evidence type="ECO:0008006" key="4">
    <source>
        <dbReference type="Google" id="ProtNLM"/>
    </source>
</evidence>
<feature type="transmembrane region" description="Helical" evidence="1">
    <location>
        <begin position="6"/>
        <end position="24"/>
    </location>
</feature>
<dbReference type="Gene3D" id="2.40.10.120">
    <property type="match status" value="1"/>
</dbReference>
<gene>
    <name evidence="2" type="ORF">HHI_14602</name>
</gene>
<evidence type="ECO:0000256" key="1">
    <source>
        <dbReference type="SAM" id="Phobius"/>
    </source>
</evidence>
<dbReference type="SUPFAM" id="SSF50494">
    <property type="entry name" value="Trypsin-like serine proteases"/>
    <property type="match status" value="1"/>
</dbReference>
<dbReference type="EMBL" id="ARYI01000014">
    <property type="protein sequence ID" value="KCZ89389.1"/>
    <property type="molecule type" value="Genomic_DNA"/>
</dbReference>
<protein>
    <recommendedName>
        <fullName evidence="4">Serine protease</fullName>
    </recommendedName>
</protein>